<keyword evidence="2" id="KW-1185">Reference proteome</keyword>
<sequence>MANMVDLVSLVDPTQVSTQFGSLSYRSKHLANILEKADGVQFFLVSYNPRDLWVLATVRPDKETIYYMDSLPNRMVDEDLRNIVNIAIKIYNSHVGKQSPLAFEKKVKN</sequence>
<dbReference type="SUPFAM" id="SSF54001">
    <property type="entry name" value="Cysteine proteinases"/>
    <property type="match status" value="1"/>
</dbReference>
<proteinExistence type="predicted"/>
<dbReference type="InterPro" id="IPR038765">
    <property type="entry name" value="Papain-like_cys_pep_sf"/>
</dbReference>
<reference evidence="1 2" key="1">
    <citation type="journal article" date="2022" name="G3 (Bethesda)">
        <title>Whole-genome sequence and methylome profiling of the almond [Prunus dulcis (Mill.) D.A. Webb] cultivar 'Nonpareil'.</title>
        <authorList>
            <person name="D'Amico-Willman K.M."/>
            <person name="Ouma W.Z."/>
            <person name="Meulia T."/>
            <person name="Sideli G.M."/>
            <person name="Gradziel T.M."/>
            <person name="Fresnedo-Ramirez J."/>
        </authorList>
    </citation>
    <scope>NUCLEOTIDE SEQUENCE [LARGE SCALE GENOMIC DNA]</scope>
    <source>
        <strain evidence="1">Clone GOH B32 T37-40</strain>
    </source>
</reference>
<name>A0AAD4ZMK1_PRUDU</name>
<organism evidence="1 2">
    <name type="scientific">Prunus dulcis</name>
    <name type="common">Almond</name>
    <name type="synonym">Amygdalus dulcis</name>
    <dbReference type="NCBI Taxonomy" id="3755"/>
    <lineage>
        <taxon>Eukaryota</taxon>
        <taxon>Viridiplantae</taxon>
        <taxon>Streptophyta</taxon>
        <taxon>Embryophyta</taxon>
        <taxon>Tracheophyta</taxon>
        <taxon>Spermatophyta</taxon>
        <taxon>Magnoliopsida</taxon>
        <taxon>eudicotyledons</taxon>
        <taxon>Gunneridae</taxon>
        <taxon>Pentapetalae</taxon>
        <taxon>rosids</taxon>
        <taxon>fabids</taxon>
        <taxon>Rosales</taxon>
        <taxon>Rosaceae</taxon>
        <taxon>Amygdaloideae</taxon>
        <taxon>Amygdaleae</taxon>
        <taxon>Prunus</taxon>
    </lineage>
</organism>
<accession>A0AAD4ZMK1</accession>
<evidence type="ECO:0000313" key="1">
    <source>
        <dbReference type="EMBL" id="KAI5350787.1"/>
    </source>
</evidence>
<dbReference type="EMBL" id="JAJFAZ020000001">
    <property type="protein sequence ID" value="KAI5350787.1"/>
    <property type="molecule type" value="Genomic_DNA"/>
</dbReference>
<evidence type="ECO:0000313" key="2">
    <source>
        <dbReference type="Proteomes" id="UP001054821"/>
    </source>
</evidence>
<protein>
    <submittedName>
        <fullName evidence="1">Uncharacterized protein</fullName>
    </submittedName>
</protein>
<dbReference type="Proteomes" id="UP001054821">
    <property type="component" value="Chromosome 1"/>
</dbReference>
<dbReference type="AlphaFoldDB" id="A0AAD4ZMK1"/>
<comment type="caution">
    <text evidence="1">The sequence shown here is derived from an EMBL/GenBank/DDBJ whole genome shotgun (WGS) entry which is preliminary data.</text>
</comment>
<gene>
    <name evidence="1" type="ORF">L3X38_003678</name>
</gene>